<dbReference type="PANTHER" id="PTHR46186">
    <property type="entry name" value="CYSTATIN"/>
    <property type="match status" value="1"/>
</dbReference>
<evidence type="ECO:0000256" key="3">
    <source>
        <dbReference type="SAM" id="SignalP"/>
    </source>
</evidence>
<accession>A0A1S3G2H5</accession>
<protein>
    <submittedName>
        <fullName evidence="6">Cystatin-C-like</fullName>
    </submittedName>
</protein>
<dbReference type="FunCoup" id="A0A1S3G2H5">
    <property type="interactions" value="10"/>
</dbReference>
<dbReference type="GO" id="GO:0005615">
    <property type="term" value="C:extracellular space"/>
    <property type="evidence" value="ECO:0007669"/>
    <property type="project" value="TreeGrafter"/>
</dbReference>
<feature type="chain" id="PRO_5018624671" evidence="3">
    <location>
        <begin position="24"/>
        <end position="143"/>
    </location>
</feature>
<dbReference type="PANTHER" id="PTHR46186:SF4">
    <property type="entry name" value="CYSTATIN 10"/>
    <property type="match status" value="1"/>
</dbReference>
<dbReference type="CDD" id="cd00042">
    <property type="entry name" value="CY"/>
    <property type="match status" value="1"/>
</dbReference>
<dbReference type="SMART" id="SM00043">
    <property type="entry name" value="CY"/>
    <property type="match status" value="1"/>
</dbReference>
<keyword evidence="3" id="KW-0732">Signal</keyword>
<dbReference type="STRING" id="10020.ENSDORP00000026239"/>
<gene>
    <name evidence="6" type="primary">LOC105993699</name>
</gene>
<dbReference type="GO" id="GO:0005737">
    <property type="term" value="C:cytoplasm"/>
    <property type="evidence" value="ECO:0007669"/>
    <property type="project" value="TreeGrafter"/>
</dbReference>
<evidence type="ECO:0000259" key="4">
    <source>
        <dbReference type="SMART" id="SM00043"/>
    </source>
</evidence>
<dbReference type="InterPro" id="IPR000010">
    <property type="entry name" value="Cystatin_dom"/>
</dbReference>
<dbReference type="FunFam" id="3.10.450.10:FF:000004">
    <property type="entry name" value="Cystatin C"/>
    <property type="match status" value="1"/>
</dbReference>
<dbReference type="Proteomes" id="UP000081671">
    <property type="component" value="Unplaced"/>
</dbReference>
<evidence type="ECO:0000256" key="1">
    <source>
        <dbReference type="ARBA" id="ARBA00009403"/>
    </source>
</evidence>
<dbReference type="AlphaFoldDB" id="A0A1S3G2H5"/>
<dbReference type="RefSeq" id="XP_012882494.1">
    <property type="nucleotide sequence ID" value="XM_013027040.1"/>
</dbReference>
<dbReference type="Gene3D" id="3.10.450.10">
    <property type="match status" value="1"/>
</dbReference>
<feature type="domain" description="Cystatin" evidence="4">
    <location>
        <begin position="31"/>
        <end position="141"/>
    </location>
</feature>
<reference evidence="6" key="1">
    <citation type="submission" date="2025-08" db="UniProtKB">
        <authorList>
            <consortium name="RefSeq"/>
        </authorList>
    </citation>
    <scope>IDENTIFICATION</scope>
    <source>
        <tissue evidence="6">Kidney</tissue>
    </source>
</reference>
<dbReference type="KEGG" id="dord:105993699"/>
<evidence type="ECO:0000256" key="2">
    <source>
        <dbReference type="ARBA" id="ARBA00023157"/>
    </source>
</evidence>
<name>A0A1S3G2H5_DIPOR</name>
<dbReference type="InterPro" id="IPR046350">
    <property type="entry name" value="Cystatin_sf"/>
</dbReference>
<dbReference type="GO" id="GO:0031982">
    <property type="term" value="C:vesicle"/>
    <property type="evidence" value="ECO:0007669"/>
    <property type="project" value="TreeGrafter"/>
</dbReference>
<evidence type="ECO:0000313" key="6">
    <source>
        <dbReference type="RefSeq" id="XP_012882494.1"/>
    </source>
</evidence>
<keyword evidence="2" id="KW-1015">Disulfide bond</keyword>
<organism evidence="5 6">
    <name type="scientific">Dipodomys ordii</name>
    <name type="common">Ord's kangaroo rat</name>
    <dbReference type="NCBI Taxonomy" id="10020"/>
    <lineage>
        <taxon>Eukaryota</taxon>
        <taxon>Metazoa</taxon>
        <taxon>Chordata</taxon>
        <taxon>Craniata</taxon>
        <taxon>Vertebrata</taxon>
        <taxon>Euteleostomi</taxon>
        <taxon>Mammalia</taxon>
        <taxon>Eutheria</taxon>
        <taxon>Euarchontoglires</taxon>
        <taxon>Glires</taxon>
        <taxon>Rodentia</taxon>
        <taxon>Castorimorpha</taxon>
        <taxon>Heteromyidae</taxon>
        <taxon>Dipodomyinae</taxon>
        <taxon>Dipodomys</taxon>
    </lineage>
</organism>
<dbReference type="OrthoDB" id="1908104at2759"/>
<proteinExistence type="inferred from homology"/>
<comment type="similarity">
    <text evidence="1">Belongs to the cystatin family.</text>
</comment>
<evidence type="ECO:0000313" key="5">
    <source>
        <dbReference type="Proteomes" id="UP000081671"/>
    </source>
</evidence>
<dbReference type="GO" id="GO:0004869">
    <property type="term" value="F:cysteine-type endopeptidase inhibitor activity"/>
    <property type="evidence" value="ECO:0007669"/>
    <property type="project" value="InterPro"/>
</dbReference>
<dbReference type="SUPFAM" id="SSF54403">
    <property type="entry name" value="Cystatin/monellin"/>
    <property type="match status" value="1"/>
</dbReference>
<dbReference type="Pfam" id="PF00031">
    <property type="entry name" value="Cystatin"/>
    <property type="match status" value="1"/>
</dbReference>
<dbReference type="GeneID" id="105993699"/>
<dbReference type="InParanoid" id="A0A1S3G2H5"/>
<sequence length="143" mass="16233">MAKTLHLLLASLVIALTLNFAACTNTKEKQKVVGHVEAADANDKEVQRVVDFSLQVYNDANNDLYYSRAVKVISARQQVVNGMKYYLRIEVGWTTCTKSQSHLPDCPFREQPDQQKKEICSFVVYTIPRLQKISMESYSCHSA</sequence>
<feature type="signal peptide" evidence="3">
    <location>
        <begin position="1"/>
        <end position="23"/>
    </location>
</feature>
<keyword evidence="5" id="KW-1185">Reference proteome</keyword>